<dbReference type="InterPro" id="IPR031705">
    <property type="entry name" value="Glyco_hydro_36_C"/>
</dbReference>
<gene>
    <name evidence="2" type="ORF">IAD31_02975</name>
</gene>
<proteinExistence type="predicted"/>
<dbReference type="Proteomes" id="UP000886879">
    <property type="component" value="Unassembled WGS sequence"/>
</dbReference>
<dbReference type="Pfam" id="PF16874">
    <property type="entry name" value="Glyco_hydro_36C"/>
    <property type="match status" value="1"/>
</dbReference>
<sequence length="87" mass="10246">MLFIIRSRWRNFVSQDRKQVVAFHFEILSQPAAPVQLLKLKGLEADTLYRDVDRSTVYGGDELMYSGISIPLKKQDFRSECYRFEKV</sequence>
<dbReference type="InterPro" id="IPR013780">
    <property type="entry name" value="Glyco_hydro_b"/>
</dbReference>
<reference evidence="2" key="2">
    <citation type="journal article" date="2021" name="PeerJ">
        <title>Extensive microbial diversity within the chicken gut microbiome revealed by metagenomics and culture.</title>
        <authorList>
            <person name="Gilroy R."/>
            <person name="Ravi A."/>
            <person name="Getino M."/>
            <person name="Pursley I."/>
            <person name="Horton D.L."/>
            <person name="Alikhan N.F."/>
            <person name="Baker D."/>
            <person name="Gharbi K."/>
            <person name="Hall N."/>
            <person name="Watson M."/>
            <person name="Adriaenssens E.M."/>
            <person name="Foster-Nyarko E."/>
            <person name="Jarju S."/>
            <person name="Secka A."/>
            <person name="Antonio M."/>
            <person name="Oren A."/>
            <person name="Chaudhuri R.R."/>
            <person name="La Ragione R."/>
            <person name="Hildebrand F."/>
            <person name="Pallen M.J."/>
        </authorList>
    </citation>
    <scope>NUCLEOTIDE SEQUENCE</scope>
    <source>
        <strain evidence="2">ChiGjej2B2-12916</strain>
    </source>
</reference>
<accession>A0A9D0YQX5</accession>
<evidence type="ECO:0000313" key="2">
    <source>
        <dbReference type="EMBL" id="HIQ60542.1"/>
    </source>
</evidence>
<organism evidence="2 3">
    <name type="scientific">Candidatus Enterenecus faecium</name>
    <dbReference type="NCBI Taxonomy" id="2840780"/>
    <lineage>
        <taxon>Bacteria</taxon>
        <taxon>Bacillati</taxon>
        <taxon>Bacillota</taxon>
        <taxon>Clostridia</taxon>
        <taxon>Eubacteriales</taxon>
        <taxon>Candidatus Enterenecus</taxon>
    </lineage>
</organism>
<evidence type="ECO:0000313" key="3">
    <source>
        <dbReference type="Proteomes" id="UP000886879"/>
    </source>
</evidence>
<reference evidence="2" key="1">
    <citation type="submission" date="2020-10" db="EMBL/GenBank/DDBJ databases">
        <authorList>
            <person name="Gilroy R."/>
        </authorList>
    </citation>
    <scope>NUCLEOTIDE SEQUENCE</scope>
    <source>
        <strain evidence="2">ChiGjej2B2-12916</strain>
    </source>
</reference>
<comment type="caution">
    <text evidence="2">The sequence shown here is derived from an EMBL/GenBank/DDBJ whole genome shotgun (WGS) entry which is preliminary data.</text>
</comment>
<name>A0A9D0YQX5_9FIRM</name>
<dbReference type="AlphaFoldDB" id="A0A9D0YQX5"/>
<evidence type="ECO:0000259" key="1">
    <source>
        <dbReference type="Pfam" id="PF16874"/>
    </source>
</evidence>
<dbReference type="Gene3D" id="2.60.40.1180">
    <property type="entry name" value="Golgi alpha-mannosidase II"/>
    <property type="match status" value="1"/>
</dbReference>
<protein>
    <submittedName>
        <fullName evidence="2">GH36 C-terminal domain-containing protein</fullName>
    </submittedName>
</protein>
<feature type="domain" description="Glycosyl hydrolase family 36 C-terminal" evidence="1">
    <location>
        <begin position="11"/>
        <end position="84"/>
    </location>
</feature>
<dbReference type="EMBL" id="DVFO01000026">
    <property type="protein sequence ID" value="HIQ60542.1"/>
    <property type="molecule type" value="Genomic_DNA"/>
</dbReference>